<proteinExistence type="predicted"/>
<keyword evidence="3" id="KW-1185">Reference proteome</keyword>
<protein>
    <recommendedName>
        <fullName evidence="4">DedA family protein</fullName>
    </recommendedName>
</protein>
<evidence type="ECO:0000313" key="3">
    <source>
        <dbReference type="Proteomes" id="UP000192359"/>
    </source>
</evidence>
<reference evidence="2 3" key="1">
    <citation type="submission" date="2016-05" db="EMBL/GenBank/DDBJ databases">
        <title>Draft genome sequence of a porcine commensal Rothia nasimurium.</title>
        <authorList>
            <person name="Gaiser R.A."/>
            <person name="Van Baarlen P."/>
            <person name="Wells J.M."/>
        </authorList>
    </citation>
    <scope>NUCLEOTIDE SEQUENCE [LARGE SCALE GENOMIC DNA]</scope>
    <source>
        <strain evidence="2 3">PT-32</strain>
    </source>
</reference>
<feature type="transmembrane region" description="Helical" evidence="1">
    <location>
        <begin position="9"/>
        <end position="27"/>
    </location>
</feature>
<keyword evidence="1" id="KW-0472">Membrane</keyword>
<name>A0A1Y1RPZ0_9MICC</name>
<evidence type="ECO:0000256" key="1">
    <source>
        <dbReference type="SAM" id="Phobius"/>
    </source>
</evidence>
<feature type="transmembrane region" description="Helical" evidence="1">
    <location>
        <begin position="60"/>
        <end position="84"/>
    </location>
</feature>
<comment type="caution">
    <text evidence="2">The sequence shown here is derived from an EMBL/GenBank/DDBJ whole genome shotgun (WGS) entry which is preliminary data.</text>
</comment>
<dbReference type="Proteomes" id="UP000192359">
    <property type="component" value="Unassembled WGS sequence"/>
</dbReference>
<keyword evidence="1" id="KW-0812">Transmembrane</keyword>
<evidence type="ECO:0000313" key="2">
    <source>
        <dbReference type="EMBL" id="ORC18954.1"/>
    </source>
</evidence>
<sequence length="214" mass="24051">MNPGKVDKILLGLLAFMTVYSMVMIPLRPNLLVNAPWLLSIITGSGLGILITAAQNQGAIAMLAGLTAVAAASSIKFAMVYFFMGKHWGQDFISWIFANHTPLWYRKLERFVEKHLYFTLLLGFIPFSPIPVAILVAIAGIRKLNAWATAGYIYLLAVGNKIFYLYLGLQFGEGIRPTLETIDRYMMQITLVLVAYVFIVNWWRASKNQKAKKQ</sequence>
<dbReference type="AlphaFoldDB" id="A0A1Y1RPZ0"/>
<dbReference type="EMBL" id="LXWF01000022">
    <property type="protein sequence ID" value="ORC18954.1"/>
    <property type="molecule type" value="Genomic_DNA"/>
</dbReference>
<accession>A0A1Y1RPZ0</accession>
<feature type="transmembrane region" description="Helical" evidence="1">
    <location>
        <begin position="146"/>
        <end position="165"/>
    </location>
</feature>
<evidence type="ECO:0008006" key="4">
    <source>
        <dbReference type="Google" id="ProtNLM"/>
    </source>
</evidence>
<organism evidence="2 3">
    <name type="scientific">Rothia nasimurium</name>
    <dbReference type="NCBI Taxonomy" id="85336"/>
    <lineage>
        <taxon>Bacteria</taxon>
        <taxon>Bacillati</taxon>
        <taxon>Actinomycetota</taxon>
        <taxon>Actinomycetes</taxon>
        <taxon>Micrococcales</taxon>
        <taxon>Micrococcaceae</taxon>
        <taxon>Rothia</taxon>
    </lineage>
</organism>
<feature type="transmembrane region" description="Helical" evidence="1">
    <location>
        <begin position="33"/>
        <end position="53"/>
    </location>
</feature>
<feature type="transmembrane region" description="Helical" evidence="1">
    <location>
        <begin position="116"/>
        <end position="139"/>
    </location>
</feature>
<feature type="transmembrane region" description="Helical" evidence="1">
    <location>
        <begin position="185"/>
        <end position="203"/>
    </location>
</feature>
<gene>
    <name evidence="2" type="ORF">A7979_02430</name>
</gene>
<keyword evidence="1" id="KW-1133">Transmembrane helix</keyword>